<proteinExistence type="predicted"/>
<accession>A0A0C9VY88</accession>
<evidence type="ECO:0000313" key="3">
    <source>
        <dbReference type="Proteomes" id="UP000053820"/>
    </source>
</evidence>
<feature type="compositionally biased region" description="Acidic residues" evidence="1">
    <location>
        <begin position="185"/>
        <end position="197"/>
    </location>
</feature>
<dbReference type="HOGENOM" id="CLU_100697_0_0_1"/>
<feature type="compositionally biased region" description="Acidic residues" evidence="1">
    <location>
        <begin position="142"/>
        <end position="155"/>
    </location>
</feature>
<feature type="region of interest" description="Disordered" evidence="1">
    <location>
        <begin position="1"/>
        <end position="46"/>
    </location>
</feature>
<name>A0A0C9VY88_9AGAM</name>
<evidence type="ECO:0000256" key="1">
    <source>
        <dbReference type="SAM" id="MobiDB-lite"/>
    </source>
</evidence>
<evidence type="ECO:0000313" key="2">
    <source>
        <dbReference type="EMBL" id="KIJ63290.1"/>
    </source>
</evidence>
<feature type="region of interest" description="Disordered" evidence="1">
    <location>
        <begin position="133"/>
        <end position="197"/>
    </location>
</feature>
<keyword evidence="3" id="KW-1185">Reference proteome</keyword>
<feature type="compositionally biased region" description="Low complexity" evidence="1">
    <location>
        <begin position="30"/>
        <end position="41"/>
    </location>
</feature>
<dbReference type="EMBL" id="KN839851">
    <property type="protein sequence ID" value="KIJ63290.1"/>
    <property type="molecule type" value="Genomic_DNA"/>
</dbReference>
<dbReference type="AlphaFoldDB" id="A0A0C9VY88"/>
<sequence length="197" mass="20479">MAGKKRAAPADTATEKRETRSAKVPKTEGAKSAGKASAKGAARLKTSVPASVFKSRALPLHVNITHTPPSVVEGQEPVAQTDPGFLGSTTLVPTSFATGSFGWKGNKRMTVELPKVDGEEGEKVHVMLTINATVIGSKDVKDDDEEPHGEAEAEAEAQGVPTTEEPAGDAEDPKPEEPPAGEAKEGDDETLAEETAA</sequence>
<gene>
    <name evidence="2" type="ORF">HYDPIDRAFT_134375</name>
</gene>
<organism evidence="2 3">
    <name type="scientific">Hydnomerulius pinastri MD-312</name>
    <dbReference type="NCBI Taxonomy" id="994086"/>
    <lineage>
        <taxon>Eukaryota</taxon>
        <taxon>Fungi</taxon>
        <taxon>Dikarya</taxon>
        <taxon>Basidiomycota</taxon>
        <taxon>Agaricomycotina</taxon>
        <taxon>Agaricomycetes</taxon>
        <taxon>Agaricomycetidae</taxon>
        <taxon>Boletales</taxon>
        <taxon>Boletales incertae sedis</taxon>
        <taxon>Leucogyrophana</taxon>
    </lineage>
</organism>
<dbReference type="Proteomes" id="UP000053820">
    <property type="component" value="Unassembled WGS sequence"/>
</dbReference>
<feature type="compositionally biased region" description="Basic and acidic residues" evidence="1">
    <location>
        <begin position="13"/>
        <end position="29"/>
    </location>
</feature>
<reference evidence="2 3" key="1">
    <citation type="submission" date="2014-04" db="EMBL/GenBank/DDBJ databases">
        <title>Evolutionary Origins and Diversification of the Mycorrhizal Mutualists.</title>
        <authorList>
            <consortium name="DOE Joint Genome Institute"/>
            <consortium name="Mycorrhizal Genomics Consortium"/>
            <person name="Kohler A."/>
            <person name="Kuo A."/>
            <person name="Nagy L.G."/>
            <person name="Floudas D."/>
            <person name="Copeland A."/>
            <person name="Barry K.W."/>
            <person name="Cichocki N."/>
            <person name="Veneault-Fourrey C."/>
            <person name="LaButti K."/>
            <person name="Lindquist E.A."/>
            <person name="Lipzen A."/>
            <person name="Lundell T."/>
            <person name="Morin E."/>
            <person name="Murat C."/>
            <person name="Riley R."/>
            <person name="Ohm R."/>
            <person name="Sun H."/>
            <person name="Tunlid A."/>
            <person name="Henrissat B."/>
            <person name="Grigoriev I.V."/>
            <person name="Hibbett D.S."/>
            <person name="Martin F."/>
        </authorList>
    </citation>
    <scope>NUCLEOTIDE SEQUENCE [LARGE SCALE GENOMIC DNA]</scope>
    <source>
        <strain evidence="2 3">MD-312</strain>
    </source>
</reference>
<protein>
    <submittedName>
        <fullName evidence="2">Uncharacterized protein</fullName>
    </submittedName>
</protein>
<dbReference type="OrthoDB" id="2497589at2759"/>